<dbReference type="VEuPathDB" id="VectorBase:ADIR006489"/>
<dbReference type="GO" id="GO:0099503">
    <property type="term" value="C:secretory vesicle"/>
    <property type="evidence" value="ECO:0007669"/>
    <property type="project" value="TreeGrafter"/>
</dbReference>
<name>A0A182NFR7_9DIPT</name>
<sequence length="97" mass="11382">MRSLTFTPEQRAISNALIMFSIKDKDLFGMSNQYLAECYLRLNDIPEIADNSKIYQKQLVLTRPQRMDNDCLRALDCRQRDKKAKGLIKKVKQKMVQ</sequence>
<dbReference type="Proteomes" id="UP000075884">
    <property type="component" value="Unassembled WGS sequence"/>
</dbReference>
<dbReference type="PANTHER" id="PTHR45999">
    <property type="entry name" value="UNC-13-4A, ISOFORM B"/>
    <property type="match status" value="1"/>
</dbReference>
<protein>
    <submittedName>
        <fullName evidence="2">Uncharacterized protein</fullName>
    </submittedName>
</protein>
<accession>A0A182NFR7</accession>
<dbReference type="PANTHER" id="PTHR45999:SF2">
    <property type="entry name" value="PROTEIN UNC-13 HOMOLOG 4B"/>
    <property type="match status" value="1"/>
</dbReference>
<evidence type="ECO:0000313" key="3">
    <source>
        <dbReference type="Proteomes" id="UP000075884"/>
    </source>
</evidence>
<keyword evidence="3" id="KW-1185">Reference proteome</keyword>
<reference evidence="2" key="2">
    <citation type="submission" date="2020-05" db="UniProtKB">
        <authorList>
            <consortium name="EnsemblMetazoa"/>
        </authorList>
    </citation>
    <scope>IDENTIFICATION</scope>
    <source>
        <strain evidence="2">WRAIR2</strain>
    </source>
</reference>
<dbReference type="InterPro" id="IPR052095">
    <property type="entry name" value="UNC-13_domain"/>
</dbReference>
<evidence type="ECO:0000313" key="2">
    <source>
        <dbReference type="EnsemblMetazoa" id="ADIR006489-PA"/>
    </source>
</evidence>
<dbReference type="GO" id="GO:0006887">
    <property type="term" value="P:exocytosis"/>
    <property type="evidence" value="ECO:0007669"/>
    <property type="project" value="UniProtKB-KW"/>
</dbReference>
<organism evidence="2 3">
    <name type="scientific">Anopheles dirus</name>
    <dbReference type="NCBI Taxonomy" id="7168"/>
    <lineage>
        <taxon>Eukaryota</taxon>
        <taxon>Metazoa</taxon>
        <taxon>Ecdysozoa</taxon>
        <taxon>Arthropoda</taxon>
        <taxon>Hexapoda</taxon>
        <taxon>Insecta</taxon>
        <taxon>Pterygota</taxon>
        <taxon>Neoptera</taxon>
        <taxon>Endopterygota</taxon>
        <taxon>Diptera</taxon>
        <taxon>Nematocera</taxon>
        <taxon>Culicoidea</taxon>
        <taxon>Culicidae</taxon>
        <taxon>Anophelinae</taxon>
        <taxon>Anopheles</taxon>
    </lineage>
</organism>
<reference evidence="3" key="1">
    <citation type="submission" date="2013-03" db="EMBL/GenBank/DDBJ databases">
        <title>The Genome Sequence of Anopheles dirus WRAIR2.</title>
        <authorList>
            <consortium name="The Broad Institute Genomics Platform"/>
            <person name="Neafsey D.E."/>
            <person name="Walton C."/>
            <person name="Walker B."/>
            <person name="Young S.K."/>
            <person name="Zeng Q."/>
            <person name="Gargeya S."/>
            <person name="Fitzgerald M."/>
            <person name="Haas B."/>
            <person name="Abouelleil A."/>
            <person name="Allen A.W."/>
            <person name="Alvarado L."/>
            <person name="Arachchi H.M."/>
            <person name="Berlin A.M."/>
            <person name="Chapman S.B."/>
            <person name="Gainer-Dewar J."/>
            <person name="Goldberg J."/>
            <person name="Griggs A."/>
            <person name="Gujja S."/>
            <person name="Hansen M."/>
            <person name="Howarth C."/>
            <person name="Imamovic A."/>
            <person name="Ireland A."/>
            <person name="Larimer J."/>
            <person name="McCowan C."/>
            <person name="Murphy C."/>
            <person name="Pearson M."/>
            <person name="Poon T.W."/>
            <person name="Priest M."/>
            <person name="Roberts A."/>
            <person name="Saif S."/>
            <person name="Shea T."/>
            <person name="Sisk P."/>
            <person name="Sykes S."/>
            <person name="Wortman J."/>
            <person name="Nusbaum C."/>
            <person name="Birren B."/>
        </authorList>
    </citation>
    <scope>NUCLEOTIDE SEQUENCE [LARGE SCALE GENOMIC DNA]</scope>
    <source>
        <strain evidence="3">WRAIR2</strain>
    </source>
</reference>
<dbReference type="EnsemblMetazoa" id="ADIR006489-RA">
    <property type="protein sequence ID" value="ADIR006489-PA"/>
    <property type="gene ID" value="ADIR006489"/>
</dbReference>
<evidence type="ECO:0000256" key="1">
    <source>
        <dbReference type="ARBA" id="ARBA00022483"/>
    </source>
</evidence>
<keyword evidence="1" id="KW-0268">Exocytosis</keyword>
<dbReference type="AlphaFoldDB" id="A0A182NFR7"/>
<proteinExistence type="predicted"/>